<dbReference type="AlphaFoldDB" id="A0A6H0UJP0"/>
<accession>A0A6H0UJP0</accession>
<organism evidence="1 2">
    <name type="scientific">Pseudolactococcus raffinolactis</name>
    <dbReference type="NCBI Taxonomy" id="1366"/>
    <lineage>
        <taxon>Bacteria</taxon>
        <taxon>Bacillati</taxon>
        <taxon>Bacillota</taxon>
        <taxon>Bacilli</taxon>
        <taxon>Lactobacillales</taxon>
        <taxon>Streptococcaceae</taxon>
        <taxon>Pseudolactococcus</taxon>
    </lineage>
</organism>
<reference evidence="1 2" key="1">
    <citation type="submission" date="2019-12" db="EMBL/GenBank/DDBJ databases">
        <title>Whole genome sequences of Lactococcus raffinolactis strains isolated from sewage.</title>
        <authorList>
            <person name="Ybazeta G."/>
            <person name="Ross M."/>
            <person name="Brabant-Kirwan D."/>
            <person name="Saleh M."/>
            <person name="Dillon J.A."/>
            <person name="Splinter K."/>
            <person name="Nokhbeh R."/>
        </authorList>
    </citation>
    <scope>NUCLEOTIDE SEQUENCE [LARGE SCALE GENOMIC DNA]</scope>
    <source>
        <strain evidence="1 2">Lr_19_5</strain>
        <plasmid evidence="2">plraf_19_5_1</plasmid>
    </source>
</reference>
<dbReference type="EMBL" id="CP047617">
    <property type="protein sequence ID" value="QIW55067.1"/>
    <property type="molecule type" value="Genomic_DNA"/>
</dbReference>
<dbReference type="Proteomes" id="UP000501945">
    <property type="component" value="Plasmid pLraf_19_5_1"/>
</dbReference>
<dbReference type="RefSeq" id="WP_167839292.1">
    <property type="nucleotide sequence ID" value="NZ_CP047617.1"/>
</dbReference>
<proteinExistence type="predicted"/>
<sequence>MKKYHVVSAKRMGWDNGDETYEHFFFPIDEFSKEDALSQFNSVQKETLKNNKWYPYTAYEYDGETFYSIEYRGTADEDEI</sequence>
<protein>
    <submittedName>
        <fullName evidence="1">Uncharacterized protein</fullName>
    </submittedName>
</protein>
<evidence type="ECO:0000313" key="1">
    <source>
        <dbReference type="EMBL" id="QIW55067.1"/>
    </source>
</evidence>
<keyword evidence="1" id="KW-0614">Plasmid</keyword>
<evidence type="ECO:0000313" key="2">
    <source>
        <dbReference type="Proteomes" id="UP000501945"/>
    </source>
</evidence>
<geneLocation type="plasmid" evidence="2">
    <name>plraf_19_5_1</name>
</geneLocation>
<gene>
    <name evidence="1" type="ORF">GU336_12865</name>
</gene>
<name>A0A6H0UJP0_9LACT</name>